<dbReference type="InterPro" id="IPR000375">
    <property type="entry name" value="Dynamin_stalk"/>
</dbReference>
<dbReference type="InterPro" id="IPR045063">
    <property type="entry name" value="Dynamin_N"/>
</dbReference>
<dbReference type="Pfam" id="PF00350">
    <property type="entry name" value="Dynamin_N"/>
    <property type="match status" value="1"/>
</dbReference>
<dbReference type="SUPFAM" id="SSF52540">
    <property type="entry name" value="P-loop containing nucleoside triphosphate hydrolases"/>
    <property type="match status" value="1"/>
</dbReference>
<dbReference type="PROSITE" id="PS51718">
    <property type="entry name" value="G_DYNAMIN_2"/>
    <property type="match status" value="1"/>
</dbReference>
<reference evidence="6 7" key="1">
    <citation type="journal article" date="2023" name="bioRxiv">
        <title>Genome report: Whole genome sequence and annotation of Penstemon davidsonii.</title>
        <authorList>
            <person name="Ostevik K.L."/>
            <person name="Alabady M."/>
            <person name="Zhang M."/>
            <person name="Rausher M.D."/>
        </authorList>
    </citation>
    <scope>NUCLEOTIDE SEQUENCE [LARGE SCALE GENOMIC DNA]</scope>
    <source>
        <strain evidence="6">DNT005</strain>
        <tissue evidence="6">Whole leaf</tissue>
    </source>
</reference>
<keyword evidence="1" id="KW-0547">Nucleotide-binding</keyword>
<proteinExistence type="predicted"/>
<dbReference type="Gene3D" id="3.40.50.300">
    <property type="entry name" value="P-loop containing nucleotide triphosphate hydrolases"/>
    <property type="match status" value="1"/>
</dbReference>
<dbReference type="InterPro" id="IPR003130">
    <property type="entry name" value="GED"/>
</dbReference>
<dbReference type="PRINTS" id="PR00195">
    <property type="entry name" value="DYNAMIN"/>
</dbReference>
<dbReference type="PROSITE" id="PS51388">
    <property type="entry name" value="GED"/>
    <property type="match status" value="1"/>
</dbReference>
<evidence type="ECO:0000313" key="7">
    <source>
        <dbReference type="Proteomes" id="UP001291926"/>
    </source>
</evidence>
<dbReference type="Pfam" id="PF01031">
    <property type="entry name" value="Dynamin_M"/>
    <property type="match status" value="1"/>
</dbReference>
<accession>A0ABR0DF75</accession>
<evidence type="ECO:0008006" key="8">
    <source>
        <dbReference type="Google" id="ProtNLM"/>
    </source>
</evidence>
<dbReference type="Pfam" id="PF02212">
    <property type="entry name" value="GED"/>
    <property type="match status" value="1"/>
</dbReference>
<sequence>MVNGKENRNVFKSKSSLFSSPREEISSSADACEQRLTLLNISGEQNDKENDAAPIISSYNDKVRPLLDAVDRLRHLKIMQEGIQLPTIVVVGDQSSGKSSVLESLAGISLPRGQGICTRVPLIMRLQNHLNPEPELFLEFNGKIVPTDESHIADGIVMATDEIAGKGKGISNNPLTLIVKKKGVPDLTMVDLPGITRVPVHGQPEDIYEQISKIIKEFITPEESIILNVLSASVDFTTCESIRMSQQVDKTGERTLAVVTKADKSPEGLLEKVTADDVNIGLGYVCVRNRIGDESYEQARAEETRIFESHHLLSKISKSMVGIPVLAHKLVQIQATIIVKCLPDIVRKINDKLSTNMEDLNKLPRNMTSIAEAMTTFMNVLGLAKESLRKILLRGEFDEYPDEMEMHCTARFADMLNQYSSELQSKSVENYSNGNYLLEEIRVLEETKAIGLPNFLPRAAFLTLLQKKVKTISFAPFEFVEKTWTYLEKVLVSVLMRHSDNYPQLLSSTRRAAQNLVAKKKKQSVDWVNDLVEMEKHTDYTCNPEYVSLWNKYMSHQNQLMEVLNDHSKPTKVQIDELGEIEVGQLRSHVGVVQEAFDMKMRMTAYWSIVLRRWVDSMALNLLFSIQKLVNKEMEFEIVNELMGSEGNGLEKMLEESPYVAEKRKRLENSIKLLMDSKDVVANIIDKIATNVN</sequence>
<evidence type="ECO:0000313" key="6">
    <source>
        <dbReference type="EMBL" id="KAK4487596.1"/>
    </source>
</evidence>
<dbReference type="EMBL" id="JAYDYQ010001502">
    <property type="protein sequence ID" value="KAK4487596.1"/>
    <property type="molecule type" value="Genomic_DNA"/>
</dbReference>
<gene>
    <name evidence="6" type="ORF">RD792_005757</name>
</gene>
<evidence type="ECO:0000256" key="2">
    <source>
        <dbReference type="ARBA" id="ARBA00023134"/>
    </source>
</evidence>
<dbReference type="InterPro" id="IPR022812">
    <property type="entry name" value="Dynamin"/>
</dbReference>
<comment type="caution">
    <text evidence="6">The sequence shown here is derived from an EMBL/GenBank/DDBJ whole genome shotgun (WGS) entry which is preliminary data.</text>
</comment>
<evidence type="ECO:0000259" key="5">
    <source>
        <dbReference type="PROSITE" id="PS51718"/>
    </source>
</evidence>
<dbReference type="SMART" id="SM00053">
    <property type="entry name" value="DYNc"/>
    <property type="match status" value="1"/>
</dbReference>
<dbReference type="InterPro" id="IPR020850">
    <property type="entry name" value="GED_dom"/>
</dbReference>
<evidence type="ECO:0000256" key="3">
    <source>
        <dbReference type="ARBA" id="ARBA00023175"/>
    </source>
</evidence>
<dbReference type="PANTHER" id="PTHR11566:SF173">
    <property type="entry name" value="DYNAMIN-RELATED PROTEIN 4C"/>
    <property type="match status" value="1"/>
</dbReference>
<protein>
    <recommendedName>
        <fullName evidence="8">Dynamin-related protein 4C-like</fullName>
    </recommendedName>
</protein>
<keyword evidence="3" id="KW-0505">Motor protein</keyword>
<evidence type="ECO:0000259" key="4">
    <source>
        <dbReference type="PROSITE" id="PS51388"/>
    </source>
</evidence>
<keyword evidence="7" id="KW-1185">Reference proteome</keyword>
<dbReference type="CDD" id="cd08771">
    <property type="entry name" value="DLP_1"/>
    <property type="match status" value="1"/>
</dbReference>
<feature type="domain" description="Dynamin-type G" evidence="5">
    <location>
        <begin position="82"/>
        <end position="343"/>
    </location>
</feature>
<feature type="domain" description="GED" evidence="4">
    <location>
        <begin position="596"/>
        <end position="689"/>
    </location>
</feature>
<name>A0ABR0DF75_9LAMI</name>
<dbReference type="InterPro" id="IPR030381">
    <property type="entry name" value="G_DYNAMIN_dom"/>
</dbReference>
<dbReference type="PANTHER" id="PTHR11566">
    <property type="entry name" value="DYNAMIN"/>
    <property type="match status" value="1"/>
</dbReference>
<evidence type="ECO:0000256" key="1">
    <source>
        <dbReference type="ARBA" id="ARBA00022741"/>
    </source>
</evidence>
<dbReference type="InterPro" id="IPR001401">
    <property type="entry name" value="Dynamin_GTPase"/>
</dbReference>
<dbReference type="InterPro" id="IPR027417">
    <property type="entry name" value="P-loop_NTPase"/>
</dbReference>
<dbReference type="Proteomes" id="UP001291926">
    <property type="component" value="Unassembled WGS sequence"/>
</dbReference>
<organism evidence="6 7">
    <name type="scientific">Penstemon davidsonii</name>
    <dbReference type="NCBI Taxonomy" id="160366"/>
    <lineage>
        <taxon>Eukaryota</taxon>
        <taxon>Viridiplantae</taxon>
        <taxon>Streptophyta</taxon>
        <taxon>Embryophyta</taxon>
        <taxon>Tracheophyta</taxon>
        <taxon>Spermatophyta</taxon>
        <taxon>Magnoliopsida</taxon>
        <taxon>eudicotyledons</taxon>
        <taxon>Gunneridae</taxon>
        <taxon>Pentapetalae</taxon>
        <taxon>asterids</taxon>
        <taxon>lamiids</taxon>
        <taxon>Lamiales</taxon>
        <taxon>Plantaginaceae</taxon>
        <taxon>Cheloneae</taxon>
        <taxon>Penstemon</taxon>
    </lineage>
</organism>
<dbReference type="Gene3D" id="1.20.120.1240">
    <property type="entry name" value="Dynamin, middle domain"/>
    <property type="match status" value="1"/>
</dbReference>
<dbReference type="SMART" id="SM00302">
    <property type="entry name" value="GED"/>
    <property type="match status" value="1"/>
</dbReference>
<keyword evidence="2" id="KW-0342">GTP-binding</keyword>